<protein>
    <submittedName>
        <fullName evidence="1">Uncharacterized protein</fullName>
    </submittedName>
</protein>
<sequence length="125" mass="14489">MDISEELLITAIKNFKKYHPEFTPPNAVTIKGNPSSLKDGRDGTDDFWHHLYFYYPDSDQIIYAWSRPINSSRTAFALVGINQGLELGNWKLINHDLKGEENRHQKEKFEQLIIKGIKKELSSLK</sequence>
<gene>
    <name evidence="1" type="ORF">NOX80_02520</name>
</gene>
<proteinExistence type="predicted"/>
<organism evidence="1 2">
    <name type="scientific">Flavobacterium cerinum</name>
    <dbReference type="NCBI Taxonomy" id="2502784"/>
    <lineage>
        <taxon>Bacteria</taxon>
        <taxon>Pseudomonadati</taxon>
        <taxon>Bacteroidota</taxon>
        <taxon>Flavobacteriia</taxon>
        <taxon>Flavobacteriales</taxon>
        <taxon>Flavobacteriaceae</taxon>
        <taxon>Flavobacterium</taxon>
    </lineage>
</organism>
<dbReference type="EMBL" id="CP101751">
    <property type="protein sequence ID" value="UUC46089.1"/>
    <property type="molecule type" value="Genomic_DNA"/>
</dbReference>
<reference evidence="1" key="1">
    <citation type="submission" date="2022-07" db="EMBL/GenBank/DDBJ databases">
        <title>Isolation, identification, and degradation of a PFOSA degrading strain from sewage treatment plant.</title>
        <authorList>
            <person name="Zhang L."/>
            <person name="Huo Y."/>
        </authorList>
    </citation>
    <scope>NUCLEOTIDE SEQUENCE</scope>
    <source>
        <strain evidence="1">C1</strain>
    </source>
</reference>
<evidence type="ECO:0000313" key="1">
    <source>
        <dbReference type="EMBL" id="UUC46089.1"/>
    </source>
</evidence>
<evidence type="ECO:0000313" key="2">
    <source>
        <dbReference type="Proteomes" id="UP001059844"/>
    </source>
</evidence>
<dbReference type="Proteomes" id="UP001059844">
    <property type="component" value="Chromosome"/>
</dbReference>
<keyword evidence="2" id="KW-1185">Reference proteome</keyword>
<dbReference type="RefSeq" id="WP_256551767.1">
    <property type="nucleotide sequence ID" value="NZ_CP101751.1"/>
</dbReference>
<accession>A0ABY5ITG3</accession>
<name>A0ABY5ITG3_9FLAO</name>